<dbReference type="PANTHER" id="PTHR10953:SF162">
    <property type="entry name" value="SUMO-ACTIVATING ENZYME SUBUNIT 1"/>
    <property type="match status" value="1"/>
</dbReference>
<dbReference type="InterPro" id="IPR045886">
    <property type="entry name" value="ThiF/MoeB/HesA"/>
</dbReference>
<dbReference type="GO" id="GO:0031510">
    <property type="term" value="C:SUMO activating enzyme complex"/>
    <property type="evidence" value="ECO:0007669"/>
    <property type="project" value="TreeGrafter"/>
</dbReference>
<proteinExistence type="predicted"/>
<dbReference type="InterPro" id="IPR000594">
    <property type="entry name" value="ThiF_NAD_FAD-bd"/>
</dbReference>
<dbReference type="AlphaFoldDB" id="A0A2C6KEZ1"/>
<feature type="non-terminal residue" evidence="2">
    <location>
        <position position="160"/>
    </location>
</feature>
<dbReference type="GO" id="GO:0005737">
    <property type="term" value="C:cytoplasm"/>
    <property type="evidence" value="ECO:0007669"/>
    <property type="project" value="TreeGrafter"/>
</dbReference>
<dbReference type="PANTHER" id="PTHR10953">
    <property type="entry name" value="UBIQUITIN-ACTIVATING ENZYME E1"/>
    <property type="match status" value="1"/>
</dbReference>
<dbReference type="GO" id="GO:0019948">
    <property type="term" value="F:SUMO activating enzyme activity"/>
    <property type="evidence" value="ECO:0007669"/>
    <property type="project" value="TreeGrafter"/>
</dbReference>
<dbReference type="Gene3D" id="3.40.50.720">
    <property type="entry name" value="NAD(P)-binding Rossmann-like Domain"/>
    <property type="match status" value="1"/>
</dbReference>
<dbReference type="Pfam" id="PF00899">
    <property type="entry name" value="ThiF"/>
    <property type="match status" value="1"/>
</dbReference>
<dbReference type="Proteomes" id="UP000221165">
    <property type="component" value="Unassembled WGS sequence"/>
</dbReference>
<dbReference type="VEuPathDB" id="ToxoDB:CSUI_011056"/>
<dbReference type="RefSeq" id="XP_067916866.1">
    <property type="nucleotide sequence ID" value="XM_068071157.1"/>
</dbReference>
<keyword evidence="3" id="KW-1185">Reference proteome</keyword>
<organism evidence="2 3">
    <name type="scientific">Cystoisospora suis</name>
    <dbReference type="NCBI Taxonomy" id="483139"/>
    <lineage>
        <taxon>Eukaryota</taxon>
        <taxon>Sar</taxon>
        <taxon>Alveolata</taxon>
        <taxon>Apicomplexa</taxon>
        <taxon>Conoidasida</taxon>
        <taxon>Coccidia</taxon>
        <taxon>Eucoccidiorida</taxon>
        <taxon>Eimeriorina</taxon>
        <taxon>Sarcocystidae</taxon>
        <taxon>Cystoisospora</taxon>
    </lineage>
</organism>
<feature type="domain" description="THIF-type NAD/FAD binding fold" evidence="1">
    <location>
        <begin position="63"/>
        <end position="155"/>
    </location>
</feature>
<comment type="caution">
    <text evidence="2">The sequence shown here is derived from an EMBL/GenBank/DDBJ whole genome shotgun (WGS) entry which is preliminary data.</text>
</comment>
<accession>A0A2C6KEZ1</accession>
<gene>
    <name evidence="2" type="ORF">CSUI_011056</name>
</gene>
<dbReference type="SUPFAM" id="SSF69572">
    <property type="entry name" value="Activating enzymes of the ubiquitin-like proteins"/>
    <property type="match status" value="1"/>
</dbReference>
<name>A0A2C6KEZ1_9APIC</name>
<dbReference type="OrthoDB" id="412647at2759"/>
<protein>
    <submittedName>
        <fullName evidence="2">Ubiquitin activating enzyme</fullName>
    </submittedName>
</protein>
<dbReference type="GeneID" id="94434368"/>
<dbReference type="GO" id="GO:0016925">
    <property type="term" value="P:protein sumoylation"/>
    <property type="evidence" value="ECO:0007669"/>
    <property type="project" value="TreeGrafter"/>
</dbReference>
<reference evidence="2 3" key="1">
    <citation type="journal article" date="2017" name="Int. J. Parasitol.">
        <title>The genome of the protozoan parasite Cystoisospora suis and a reverse vaccinology approach to identify vaccine candidates.</title>
        <authorList>
            <person name="Palmieri N."/>
            <person name="Shrestha A."/>
            <person name="Ruttkowski B."/>
            <person name="Beck T."/>
            <person name="Vogl C."/>
            <person name="Tomley F."/>
            <person name="Blake D.P."/>
            <person name="Joachim A."/>
        </authorList>
    </citation>
    <scope>NUCLEOTIDE SEQUENCE [LARGE SCALE GENOMIC DNA]</scope>
    <source>
        <strain evidence="2 3">Wien I</strain>
    </source>
</reference>
<evidence type="ECO:0000313" key="3">
    <source>
        <dbReference type="Proteomes" id="UP000221165"/>
    </source>
</evidence>
<evidence type="ECO:0000259" key="1">
    <source>
        <dbReference type="Pfam" id="PF00899"/>
    </source>
</evidence>
<evidence type="ECO:0000313" key="2">
    <source>
        <dbReference type="EMBL" id="PHJ15132.1"/>
    </source>
</evidence>
<sequence>MATPATTPSSSSIGAVSNISASYQADYRTVYLSKEARGSIEENLEEMNKKQKDAKSLLSHRVFDRQIRLWGVEAQRRLLRAHVLIVGMTTINVELAKSLALSGVQVSLCDDHPLDSVDFSFNFLVHSEAQRQQAASVASSSGLQSMSPLIDFQVLPESSF</sequence>
<dbReference type="EMBL" id="MIGC01009446">
    <property type="protein sequence ID" value="PHJ15132.1"/>
    <property type="molecule type" value="Genomic_DNA"/>
</dbReference>
<dbReference type="InterPro" id="IPR035985">
    <property type="entry name" value="Ubiquitin-activating_enz"/>
</dbReference>